<evidence type="ECO:0000256" key="2">
    <source>
        <dbReference type="ARBA" id="ARBA00009592"/>
    </source>
</evidence>
<dbReference type="Pfam" id="PF08263">
    <property type="entry name" value="LRRNT_2"/>
    <property type="match status" value="1"/>
</dbReference>
<gene>
    <name evidence="20" type="ORF">SASPL_116895</name>
</gene>
<evidence type="ECO:0000256" key="18">
    <source>
        <dbReference type="SAM" id="SignalP"/>
    </source>
</evidence>
<keyword evidence="5" id="KW-0433">Leucine-rich repeat</keyword>
<dbReference type="InterPro" id="IPR000719">
    <property type="entry name" value="Prot_kinase_dom"/>
</dbReference>
<dbReference type="FunFam" id="3.80.10.10:FF:000107">
    <property type="entry name" value="LRR receptor-like serine/threonine-protein kinase ERL1"/>
    <property type="match status" value="1"/>
</dbReference>
<organism evidence="20">
    <name type="scientific">Salvia splendens</name>
    <name type="common">Scarlet sage</name>
    <dbReference type="NCBI Taxonomy" id="180675"/>
    <lineage>
        <taxon>Eukaryota</taxon>
        <taxon>Viridiplantae</taxon>
        <taxon>Streptophyta</taxon>
        <taxon>Embryophyta</taxon>
        <taxon>Tracheophyta</taxon>
        <taxon>Spermatophyta</taxon>
        <taxon>Magnoliopsida</taxon>
        <taxon>eudicotyledons</taxon>
        <taxon>Gunneridae</taxon>
        <taxon>Pentapetalae</taxon>
        <taxon>asterids</taxon>
        <taxon>lamiids</taxon>
        <taxon>Lamiales</taxon>
        <taxon>Lamiaceae</taxon>
        <taxon>Nepetoideae</taxon>
        <taxon>Mentheae</taxon>
        <taxon>Salviinae</taxon>
        <taxon>Salvia</taxon>
        <taxon>Salvia subgen. Calosphace</taxon>
        <taxon>core Calosphace</taxon>
    </lineage>
</organism>
<evidence type="ECO:0000256" key="9">
    <source>
        <dbReference type="ARBA" id="ARBA00022737"/>
    </source>
</evidence>
<dbReference type="GO" id="GO:0006952">
    <property type="term" value="P:defense response"/>
    <property type="evidence" value="ECO:0007669"/>
    <property type="project" value="UniProtKB-ARBA"/>
</dbReference>
<dbReference type="InterPro" id="IPR017441">
    <property type="entry name" value="Protein_kinase_ATP_BS"/>
</dbReference>
<comment type="caution">
    <text evidence="20">The sequence shown here is derived from an EMBL/GenBank/DDBJ whole genome shotgun (WGS) entry which is preliminary data.</text>
</comment>
<keyword evidence="9" id="KW-0677">Repeat</keyword>
<evidence type="ECO:0000256" key="5">
    <source>
        <dbReference type="ARBA" id="ARBA00022614"/>
    </source>
</evidence>
<sequence length="826" mass="90887">MAGSCKRFVLGFLLLLLSFASVECHGDGIVLLEVKKSFRDVDNVLYDWTDAPSSDYCVWRGIGCDNATFNVVSLNLSGLNLDGEISPAIGQLKSLVSIDLRANQLSGQIPDEIGDCSSLESLDLSFNELFGDIPFSISKLKQLETLVLKNNQLIGPIPSTLSQIPNLKILDLAQNRFSGEIPRLLYWNEVLQYLGLRGNNLQGSLSPDMCQLTGLCDVRNNSLSGSIPENIGNCTSFQVLDLSYNNFTGDIPFNIGFLQVATLSLQNNHFSGQIPSVIGLMQALAVLDLSFNILSGTIPSILGNLTYTEKLYLHANKLTGSIPPELGNMTKLHYLELNDNQLTGRIPPELGKLTDLFDLNVHGNKLNGTVPLAFQKLESMTYLNLSSNNLRGPIPIELSRIGNLDTLDLSNNKISSDMPSSLGDLEHLLKLNLSYNSLTGYIPAEFGNLRSIMEIDLSNNHLSGQIPEELSQLQNLFMLKLEYNNISGDVMSLANCLSLAVLNVSYNNLVGLIPTAKNFSRFPPESFVGNPGFCGYWLSSNCRTPHPTERVSISKAAILGIALGAIVILLMILIAACRPHHPKPFTVGPPVKLVNYSSPKLVILHMNMALHVYEDIMRMTENLSEKYVIGYGASSTVYKCVLKNCRPVAVKKLYSHYPQCLKEFETELNTVGSIKHRNLVSLQGYSLSPSGYLLFYDYMEKGSLWDILEKAANNSVMETVDPEITETYSDLGDIKKVFQLALLCTKRQPSDRPTMHEVVRVLGSLVPLPDAKLMPPVALPSGKGKCYVDEYANLKTAHLINCPSMSTSDAQLFLEFGQVISQNNSN</sequence>
<keyword evidence="13 17" id="KW-1133">Transmembrane helix</keyword>
<dbReference type="InterPro" id="IPR013210">
    <property type="entry name" value="LRR_N_plant-typ"/>
</dbReference>
<evidence type="ECO:0000256" key="17">
    <source>
        <dbReference type="SAM" id="Phobius"/>
    </source>
</evidence>
<reference evidence="20" key="1">
    <citation type="submission" date="2018-01" db="EMBL/GenBank/DDBJ databases">
        <authorList>
            <person name="Mao J.F."/>
        </authorList>
    </citation>
    <scope>NUCLEOTIDE SEQUENCE</scope>
    <source>
        <strain evidence="20">Huo1</strain>
        <tissue evidence="20">Leaf</tissue>
    </source>
</reference>
<name>A0A8X8XUR3_SALSN</name>
<keyword evidence="6" id="KW-0808">Transferase</keyword>
<evidence type="ECO:0000313" key="20">
    <source>
        <dbReference type="EMBL" id="KAG6420370.1"/>
    </source>
</evidence>
<dbReference type="Proteomes" id="UP000298416">
    <property type="component" value="Unassembled WGS sequence"/>
</dbReference>
<dbReference type="GO" id="GO:0005524">
    <property type="term" value="F:ATP binding"/>
    <property type="evidence" value="ECO:0007669"/>
    <property type="project" value="UniProtKB-UniRule"/>
</dbReference>
<evidence type="ECO:0000256" key="10">
    <source>
        <dbReference type="ARBA" id="ARBA00022741"/>
    </source>
</evidence>
<keyword evidence="8 18" id="KW-0732">Signal</keyword>
<keyword evidence="15" id="KW-0325">Glycoprotein</keyword>
<comment type="subcellular location">
    <subcellularLocation>
        <location evidence="1">Membrane</location>
        <topology evidence="1">Single-pass type I membrane protein</topology>
    </subcellularLocation>
</comment>
<evidence type="ECO:0000256" key="14">
    <source>
        <dbReference type="ARBA" id="ARBA00023136"/>
    </source>
</evidence>
<evidence type="ECO:0000256" key="7">
    <source>
        <dbReference type="ARBA" id="ARBA00022692"/>
    </source>
</evidence>
<keyword evidence="10 16" id="KW-0547">Nucleotide-binding</keyword>
<dbReference type="PROSITE" id="PS00107">
    <property type="entry name" value="PROTEIN_KINASE_ATP"/>
    <property type="match status" value="1"/>
</dbReference>
<dbReference type="EC" id="2.7.11.1" evidence="3"/>
<feature type="chain" id="PRO_5036479353" description="non-specific serine/threonine protein kinase" evidence="18">
    <location>
        <begin position="25"/>
        <end position="826"/>
    </location>
</feature>
<dbReference type="PANTHER" id="PTHR45974:SF266">
    <property type="entry name" value="LEUCINE-RICH REPEAT RECEPTOR PROTEIN KINASE HPCA1"/>
    <property type="match status" value="1"/>
</dbReference>
<evidence type="ECO:0000256" key="8">
    <source>
        <dbReference type="ARBA" id="ARBA00022729"/>
    </source>
</evidence>
<accession>A0A8X8XUR3</accession>
<dbReference type="GO" id="GO:0004674">
    <property type="term" value="F:protein serine/threonine kinase activity"/>
    <property type="evidence" value="ECO:0007669"/>
    <property type="project" value="UniProtKB-KW"/>
</dbReference>
<evidence type="ECO:0000256" key="12">
    <source>
        <dbReference type="ARBA" id="ARBA00022840"/>
    </source>
</evidence>
<dbReference type="SUPFAM" id="SSF52058">
    <property type="entry name" value="L domain-like"/>
    <property type="match status" value="2"/>
</dbReference>
<dbReference type="InterPro" id="IPR001611">
    <property type="entry name" value="Leu-rich_rpt"/>
</dbReference>
<reference evidence="20" key="2">
    <citation type="submission" date="2020-08" db="EMBL/GenBank/DDBJ databases">
        <title>Plant Genome Project.</title>
        <authorList>
            <person name="Zhang R.-G."/>
        </authorList>
    </citation>
    <scope>NUCLEOTIDE SEQUENCE</scope>
    <source>
        <strain evidence="20">Huo1</strain>
        <tissue evidence="20">Leaf</tissue>
    </source>
</reference>
<evidence type="ECO:0000256" key="15">
    <source>
        <dbReference type="ARBA" id="ARBA00023180"/>
    </source>
</evidence>
<feature type="domain" description="Protein kinase" evidence="19">
    <location>
        <begin position="623"/>
        <end position="826"/>
    </location>
</feature>
<proteinExistence type="inferred from homology"/>
<evidence type="ECO:0000256" key="16">
    <source>
        <dbReference type="PROSITE-ProRule" id="PRU10141"/>
    </source>
</evidence>
<evidence type="ECO:0000256" key="11">
    <source>
        <dbReference type="ARBA" id="ARBA00022777"/>
    </source>
</evidence>
<dbReference type="Pfam" id="PF13855">
    <property type="entry name" value="LRR_8"/>
    <property type="match status" value="1"/>
</dbReference>
<dbReference type="InterPro" id="IPR011009">
    <property type="entry name" value="Kinase-like_dom_sf"/>
</dbReference>
<keyword evidence="7 17" id="KW-0812">Transmembrane</keyword>
<dbReference type="FunFam" id="3.80.10.10:FF:000077">
    <property type="entry name" value="LRR receptor-like serine/threonine-protein kinase ERL1"/>
    <property type="match status" value="1"/>
</dbReference>
<evidence type="ECO:0000256" key="3">
    <source>
        <dbReference type="ARBA" id="ARBA00012513"/>
    </source>
</evidence>
<evidence type="ECO:0000313" key="21">
    <source>
        <dbReference type="Proteomes" id="UP000298416"/>
    </source>
</evidence>
<dbReference type="Pfam" id="PF00560">
    <property type="entry name" value="LRR_1"/>
    <property type="match status" value="9"/>
</dbReference>
<dbReference type="GO" id="GO:0009791">
    <property type="term" value="P:post-embryonic development"/>
    <property type="evidence" value="ECO:0007669"/>
    <property type="project" value="UniProtKB-ARBA"/>
</dbReference>
<keyword evidence="4" id="KW-0723">Serine/threonine-protein kinase</keyword>
<evidence type="ECO:0000256" key="13">
    <source>
        <dbReference type="ARBA" id="ARBA00022989"/>
    </source>
</evidence>
<feature type="transmembrane region" description="Helical" evidence="17">
    <location>
        <begin position="556"/>
        <end position="576"/>
    </location>
</feature>
<dbReference type="Pfam" id="PF00069">
    <property type="entry name" value="Pkinase"/>
    <property type="match status" value="1"/>
</dbReference>
<evidence type="ECO:0000256" key="6">
    <source>
        <dbReference type="ARBA" id="ARBA00022679"/>
    </source>
</evidence>
<dbReference type="GO" id="GO:0051707">
    <property type="term" value="P:response to other organism"/>
    <property type="evidence" value="ECO:0007669"/>
    <property type="project" value="UniProtKB-ARBA"/>
</dbReference>
<keyword evidence="11" id="KW-0418">Kinase</keyword>
<dbReference type="Gene3D" id="3.30.200.20">
    <property type="entry name" value="Phosphorylase Kinase, domain 1"/>
    <property type="match status" value="1"/>
</dbReference>
<dbReference type="PROSITE" id="PS51450">
    <property type="entry name" value="LRR"/>
    <property type="match status" value="1"/>
</dbReference>
<dbReference type="SMART" id="SM00369">
    <property type="entry name" value="LRR_TYP"/>
    <property type="match status" value="6"/>
</dbReference>
<dbReference type="GO" id="GO:0016020">
    <property type="term" value="C:membrane"/>
    <property type="evidence" value="ECO:0007669"/>
    <property type="project" value="UniProtKB-SubCell"/>
</dbReference>
<dbReference type="AlphaFoldDB" id="A0A8X8XUR3"/>
<feature type="binding site" evidence="16">
    <location>
        <position position="652"/>
    </location>
    <ligand>
        <name>ATP</name>
        <dbReference type="ChEBI" id="CHEBI:30616"/>
    </ligand>
</feature>
<comment type="similarity">
    <text evidence="2">Belongs to the RLP family.</text>
</comment>
<dbReference type="Gene3D" id="1.10.510.10">
    <property type="entry name" value="Transferase(Phosphotransferase) domain 1"/>
    <property type="match status" value="1"/>
</dbReference>
<keyword evidence="12 16" id="KW-0067">ATP-binding</keyword>
<dbReference type="Gene3D" id="3.80.10.10">
    <property type="entry name" value="Ribonuclease Inhibitor"/>
    <property type="match status" value="3"/>
</dbReference>
<dbReference type="PANTHER" id="PTHR45974">
    <property type="entry name" value="RECEPTOR-LIKE PROTEIN 55"/>
    <property type="match status" value="1"/>
</dbReference>
<dbReference type="FunFam" id="3.80.10.10:FF:000453">
    <property type="entry name" value="Leucine-rich receptor-like protein kinase family protein"/>
    <property type="match status" value="1"/>
</dbReference>
<keyword evidence="14 17" id="KW-0472">Membrane</keyword>
<dbReference type="InterPro" id="IPR003591">
    <property type="entry name" value="Leu-rich_rpt_typical-subtyp"/>
</dbReference>
<evidence type="ECO:0000256" key="4">
    <source>
        <dbReference type="ARBA" id="ARBA00022527"/>
    </source>
</evidence>
<feature type="signal peptide" evidence="18">
    <location>
        <begin position="1"/>
        <end position="24"/>
    </location>
</feature>
<dbReference type="SUPFAM" id="SSF56112">
    <property type="entry name" value="Protein kinase-like (PK-like)"/>
    <property type="match status" value="1"/>
</dbReference>
<evidence type="ECO:0000259" key="19">
    <source>
        <dbReference type="PROSITE" id="PS50011"/>
    </source>
</evidence>
<protein>
    <recommendedName>
        <fullName evidence="3">non-specific serine/threonine protein kinase</fullName>
        <ecNumber evidence="3">2.7.11.1</ecNumber>
    </recommendedName>
</protein>
<keyword evidence="21" id="KW-1185">Reference proteome</keyword>
<evidence type="ECO:0000256" key="1">
    <source>
        <dbReference type="ARBA" id="ARBA00004479"/>
    </source>
</evidence>
<dbReference type="FunFam" id="3.80.10.10:FF:000111">
    <property type="entry name" value="LRR receptor-like serine/threonine-protein kinase ERECTA"/>
    <property type="match status" value="1"/>
</dbReference>
<dbReference type="PROSITE" id="PS50011">
    <property type="entry name" value="PROTEIN_KINASE_DOM"/>
    <property type="match status" value="1"/>
</dbReference>
<dbReference type="EMBL" id="PNBA02000006">
    <property type="protein sequence ID" value="KAG6420370.1"/>
    <property type="molecule type" value="Genomic_DNA"/>
</dbReference>
<dbReference type="InterPro" id="IPR032675">
    <property type="entry name" value="LRR_dom_sf"/>
</dbReference>
<dbReference type="FunFam" id="3.30.200.20:FF:000288">
    <property type="entry name" value="LRR receptor-like serine/threonine-protein kinase ERECTA"/>
    <property type="match status" value="1"/>
</dbReference>